<comment type="caution">
    <text evidence="1">The sequence shown here is derived from an EMBL/GenBank/DDBJ whole genome shotgun (WGS) entry which is preliminary data.</text>
</comment>
<sequence>RHVRTPGRVRIDASLMFDNNLVASVETPFNVFNGSKFQRLIGSIILRLRGEKAQMKLRRTGGQSKHTSFNPVRIHNEVSLRGIHCESLVGAAGPPADP</sequence>
<accession>A0ABV0RL24</accession>
<feature type="non-terminal residue" evidence="1">
    <location>
        <position position="1"/>
    </location>
</feature>
<keyword evidence="2" id="KW-1185">Reference proteome</keyword>
<dbReference type="EMBL" id="JAHRIN010050483">
    <property type="protein sequence ID" value="MEQ2208377.1"/>
    <property type="molecule type" value="Genomic_DNA"/>
</dbReference>
<evidence type="ECO:0000313" key="2">
    <source>
        <dbReference type="Proteomes" id="UP001434883"/>
    </source>
</evidence>
<name>A0ABV0RL24_9TELE</name>
<evidence type="ECO:0000313" key="1">
    <source>
        <dbReference type="EMBL" id="MEQ2208377.1"/>
    </source>
</evidence>
<gene>
    <name evidence="1" type="ORF">XENOCAPTIV_027302</name>
</gene>
<organism evidence="1 2">
    <name type="scientific">Xenoophorus captivus</name>
    <dbReference type="NCBI Taxonomy" id="1517983"/>
    <lineage>
        <taxon>Eukaryota</taxon>
        <taxon>Metazoa</taxon>
        <taxon>Chordata</taxon>
        <taxon>Craniata</taxon>
        <taxon>Vertebrata</taxon>
        <taxon>Euteleostomi</taxon>
        <taxon>Actinopterygii</taxon>
        <taxon>Neopterygii</taxon>
        <taxon>Teleostei</taxon>
        <taxon>Neoteleostei</taxon>
        <taxon>Acanthomorphata</taxon>
        <taxon>Ovalentaria</taxon>
        <taxon>Atherinomorphae</taxon>
        <taxon>Cyprinodontiformes</taxon>
        <taxon>Goodeidae</taxon>
        <taxon>Xenoophorus</taxon>
    </lineage>
</organism>
<reference evidence="1 2" key="1">
    <citation type="submission" date="2021-06" db="EMBL/GenBank/DDBJ databases">
        <authorList>
            <person name="Palmer J.M."/>
        </authorList>
    </citation>
    <scope>NUCLEOTIDE SEQUENCE [LARGE SCALE GENOMIC DNA]</scope>
    <source>
        <strain evidence="1 2">XC_2019</strain>
        <tissue evidence="1">Muscle</tissue>
    </source>
</reference>
<proteinExistence type="predicted"/>
<dbReference type="Proteomes" id="UP001434883">
    <property type="component" value="Unassembled WGS sequence"/>
</dbReference>
<protein>
    <submittedName>
        <fullName evidence="1">Uncharacterized protein</fullName>
    </submittedName>
</protein>